<organism evidence="2 3">
    <name type="scientific">Phanerochaete carnosa (strain HHB-10118-sp)</name>
    <name type="common">White-rot fungus</name>
    <name type="synonym">Peniophora carnosa</name>
    <dbReference type="NCBI Taxonomy" id="650164"/>
    <lineage>
        <taxon>Eukaryota</taxon>
        <taxon>Fungi</taxon>
        <taxon>Dikarya</taxon>
        <taxon>Basidiomycota</taxon>
        <taxon>Agaricomycotina</taxon>
        <taxon>Agaricomycetes</taxon>
        <taxon>Polyporales</taxon>
        <taxon>Phanerochaetaceae</taxon>
        <taxon>Phanerochaete</taxon>
    </lineage>
</organism>
<dbReference type="AlphaFoldDB" id="K5W6E3"/>
<proteinExistence type="predicted"/>
<dbReference type="HOGENOM" id="CLU_1116078_0_0_1"/>
<reference evidence="2 3" key="1">
    <citation type="journal article" date="2012" name="BMC Genomics">
        <title>Comparative genomics of the white-rot fungi, Phanerochaete carnosa and P. chrysosporium, to elucidate the genetic basis of the distinct wood types they colonize.</title>
        <authorList>
            <person name="Suzuki H."/>
            <person name="MacDonald J."/>
            <person name="Syed K."/>
            <person name="Salamov A."/>
            <person name="Hori C."/>
            <person name="Aerts A."/>
            <person name="Henrissat B."/>
            <person name="Wiebenga A."/>
            <person name="vanKuyk P.A."/>
            <person name="Barry K."/>
            <person name="Lindquist E."/>
            <person name="LaButti K."/>
            <person name="Lapidus A."/>
            <person name="Lucas S."/>
            <person name="Coutinho P."/>
            <person name="Gong Y."/>
            <person name="Samejima M."/>
            <person name="Mahadevan R."/>
            <person name="Abou-Zaid M."/>
            <person name="de Vries R.P."/>
            <person name="Igarashi K."/>
            <person name="Yadav J.S."/>
            <person name="Grigoriev I.V."/>
            <person name="Master E.R."/>
        </authorList>
    </citation>
    <scope>NUCLEOTIDE SEQUENCE [LARGE SCALE GENOMIC DNA]</scope>
    <source>
        <strain evidence="2 3">HHB-10118-sp</strain>
    </source>
</reference>
<dbReference type="EMBL" id="JH930469">
    <property type="protein sequence ID" value="EKM59493.1"/>
    <property type="molecule type" value="Genomic_DNA"/>
</dbReference>
<dbReference type="GeneID" id="18912376"/>
<keyword evidence="1" id="KW-0812">Transmembrane</keyword>
<sequence>MSEPVIVHTTIAPCALVLTFALAAGLARWCRRPARAQCTRASGLFEEYVKLNAIIYETLKNSRGITGNPPHSLVDDNSRAVVSRLAPLDICHAKVQRVAANGVEYFLRLSAETVSLTTRRPSRRASAFALDTATAGTHIVRIRGTVSPRQDVRGPTRPYGLERTTSPFTVSDCAFRKGADARRADSSALAAARKTPQVAMGNVSSDMDDANFRGLIGHEDTLLASSFQNGLWGQVRIDLTWFAKLDFSP</sequence>
<dbReference type="RefSeq" id="XP_007392053.1">
    <property type="nucleotide sequence ID" value="XM_007391991.1"/>
</dbReference>
<dbReference type="KEGG" id="pco:PHACADRAFT_205710"/>
<keyword evidence="1" id="KW-0472">Membrane</keyword>
<keyword evidence="3" id="KW-1185">Reference proteome</keyword>
<name>K5W6E3_PHACS</name>
<protein>
    <submittedName>
        <fullName evidence="2">Uncharacterized protein</fullName>
    </submittedName>
</protein>
<dbReference type="Proteomes" id="UP000008370">
    <property type="component" value="Unassembled WGS sequence"/>
</dbReference>
<gene>
    <name evidence="2" type="ORF">PHACADRAFT_205710</name>
</gene>
<evidence type="ECO:0000313" key="2">
    <source>
        <dbReference type="EMBL" id="EKM59493.1"/>
    </source>
</evidence>
<evidence type="ECO:0000313" key="3">
    <source>
        <dbReference type="Proteomes" id="UP000008370"/>
    </source>
</evidence>
<evidence type="ECO:0000256" key="1">
    <source>
        <dbReference type="SAM" id="Phobius"/>
    </source>
</evidence>
<feature type="transmembrane region" description="Helical" evidence="1">
    <location>
        <begin position="6"/>
        <end position="27"/>
    </location>
</feature>
<dbReference type="InParanoid" id="K5W6E3"/>
<keyword evidence="1" id="KW-1133">Transmembrane helix</keyword>
<accession>K5W6E3</accession>